<dbReference type="InterPro" id="IPR001497">
    <property type="entry name" value="MethylDNA_cys_MeTrfase_AS"/>
</dbReference>
<comment type="catalytic activity">
    <reaction evidence="7 8">
        <text>a 6-O-methyl-2'-deoxyguanosine in DNA + L-cysteinyl-[protein] = S-methyl-L-cysteinyl-[protein] + a 2'-deoxyguanosine in DNA</text>
        <dbReference type="Rhea" id="RHEA:24000"/>
        <dbReference type="Rhea" id="RHEA-COMP:10131"/>
        <dbReference type="Rhea" id="RHEA-COMP:10132"/>
        <dbReference type="Rhea" id="RHEA-COMP:11367"/>
        <dbReference type="Rhea" id="RHEA-COMP:11368"/>
        <dbReference type="ChEBI" id="CHEBI:29950"/>
        <dbReference type="ChEBI" id="CHEBI:82612"/>
        <dbReference type="ChEBI" id="CHEBI:85445"/>
        <dbReference type="ChEBI" id="CHEBI:85448"/>
        <dbReference type="EC" id="2.1.1.63"/>
    </reaction>
</comment>
<keyword evidence="4 8" id="KW-0808">Transferase</keyword>
<evidence type="ECO:0000256" key="7">
    <source>
        <dbReference type="ARBA" id="ARBA00049348"/>
    </source>
</evidence>
<protein>
    <recommendedName>
        <fullName evidence="8">Methylated-DNA--protein-cysteine methyltransferase</fullName>
        <ecNumber evidence="8">2.1.1.63</ecNumber>
    </recommendedName>
    <alternativeName>
        <fullName evidence="8">6-O-methylguanine-DNA methyltransferase</fullName>
        <shortName evidence="8">MGMT</shortName>
    </alternativeName>
    <alternativeName>
        <fullName evidence="8">O-6-methylguanine-DNA-alkyltransferase</fullName>
    </alternativeName>
</protein>
<keyword evidence="3 8" id="KW-0489">Methyltransferase</keyword>
<comment type="caution">
    <text evidence="10">The sequence shown here is derived from an EMBL/GenBank/DDBJ whole genome shotgun (WGS) entry which is preliminary data.</text>
</comment>
<evidence type="ECO:0000256" key="8">
    <source>
        <dbReference type="HAMAP-Rule" id="MF_00772"/>
    </source>
</evidence>
<dbReference type="PROSITE" id="PS00374">
    <property type="entry name" value="MGMT"/>
    <property type="match status" value="1"/>
</dbReference>
<dbReference type="InterPro" id="IPR036217">
    <property type="entry name" value="MethylDNA_cys_MeTrfase_DNAb"/>
</dbReference>
<keyword evidence="5 8" id="KW-0227">DNA damage</keyword>
<accession>A0ABQ5PX71</accession>
<evidence type="ECO:0000259" key="9">
    <source>
        <dbReference type="Pfam" id="PF01035"/>
    </source>
</evidence>
<keyword evidence="11" id="KW-1185">Reference proteome</keyword>
<sequence length="174" mass="19269">MLVPMNGPYHLLPTPLGDLGAVFDGEGRLIRLDRLHGHPLLAPASPVPKSLPYLKRQLESYFSGNLRDFNIPMLAEGTDFQRRVWKELLKIPYGQAISYLELARRLGDEKCIRAAARANGANPIAILIPCHRVIGSDGSLVGYAGGLDMKEFLLRLEGVLPKAPPQPRLPLEWD</sequence>
<dbReference type="Pfam" id="PF01035">
    <property type="entry name" value="DNA_binding_1"/>
    <property type="match status" value="1"/>
</dbReference>
<dbReference type="EMBL" id="BSDC01000001">
    <property type="protein sequence ID" value="GLH66977.1"/>
    <property type="molecule type" value="Genomic_DNA"/>
</dbReference>
<feature type="active site" description="Nucleophile; methyl group acceptor" evidence="8">
    <location>
        <position position="130"/>
    </location>
</feature>
<dbReference type="Gene3D" id="1.10.10.10">
    <property type="entry name" value="Winged helix-like DNA-binding domain superfamily/Winged helix DNA-binding domain"/>
    <property type="match status" value="1"/>
</dbReference>
<dbReference type="CDD" id="cd06445">
    <property type="entry name" value="ATase"/>
    <property type="match status" value="1"/>
</dbReference>
<comment type="catalytic activity">
    <reaction evidence="1 8">
        <text>a 4-O-methyl-thymidine in DNA + L-cysteinyl-[protein] = a thymidine in DNA + S-methyl-L-cysteinyl-[protein]</text>
        <dbReference type="Rhea" id="RHEA:53428"/>
        <dbReference type="Rhea" id="RHEA-COMP:10131"/>
        <dbReference type="Rhea" id="RHEA-COMP:10132"/>
        <dbReference type="Rhea" id="RHEA-COMP:13555"/>
        <dbReference type="Rhea" id="RHEA-COMP:13556"/>
        <dbReference type="ChEBI" id="CHEBI:29950"/>
        <dbReference type="ChEBI" id="CHEBI:82612"/>
        <dbReference type="ChEBI" id="CHEBI:137386"/>
        <dbReference type="ChEBI" id="CHEBI:137387"/>
        <dbReference type="EC" id="2.1.1.63"/>
    </reaction>
</comment>
<dbReference type="NCBIfam" id="TIGR00589">
    <property type="entry name" value="ogt"/>
    <property type="match status" value="1"/>
</dbReference>
<gene>
    <name evidence="10" type="ORF">GETHED_13410</name>
</gene>
<comment type="subcellular location">
    <subcellularLocation>
        <location evidence="8">Cytoplasm</location>
    </subcellularLocation>
</comment>
<evidence type="ECO:0000256" key="1">
    <source>
        <dbReference type="ARBA" id="ARBA00001286"/>
    </source>
</evidence>
<organism evidence="10 11">
    <name type="scientific">Geothrix edaphica</name>
    <dbReference type="NCBI Taxonomy" id="2927976"/>
    <lineage>
        <taxon>Bacteria</taxon>
        <taxon>Pseudomonadati</taxon>
        <taxon>Acidobacteriota</taxon>
        <taxon>Holophagae</taxon>
        <taxon>Holophagales</taxon>
        <taxon>Holophagaceae</taxon>
        <taxon>Geothrix</taxon>
    </lineage>
</organism>
<evidence type="ECO:0000313" key="11">
    <source>
        <dbReference type="Proteomes" id="UP001165044"/>
    </source>
</evidence>
<proteinExistence type="inferred from homology"/>
<keyword evidence="6 8" id="KW-0234">DNA repair</keyword>
<evidence type="ECO:0000256" key="4">
    <source>
        <dbReference type="ARBA" id="ARBA00022679"/>
    </source>
</evidence>
<dbReference type="SUPFAM" id="SSF46767">
    <property type="entry name" value="Methylated DNA-protein cysteine methyltransferase, C-terminal domain"/>
    <property type="match status" value="1"/>
</dbReference>
<evidence type="ECO:0000256" key="2">
    <source>
        <dbReference type="ARBA" id="ARBA00022490"/>
    </source>
</evidence>
<dbReference type="InterPro" id="IPR014048">
    <property type="entry name" value="MethylDNA_cys_MeTrfase_DNA-bd"/>
</dbReference>
<comment type="miscellaneous">
    <text evidence="8">This enzyme catalyzes only one turnover and therefore is not strictly catalytic. According to one definition, an enzyme is a biocatalyst that acts repeatedly and over many reaction cycles.</text>
</comment>
<dbReference type="PANTHER" id="PTHR10815:SF13">
    <property type="entry name" value="METHYLATED-DNA--PROTEIN-CYSTEINE METHYLTRANSFERASE"/>
    <property type="match status" value="1"/>
</dbReference>
<feature type="domain" description="Methylated-DNA-[protein]-cysteine S-methyltransferase DNA binding" evidence="9">
    <location>
        <begin position="79"/>
        <end position="159"/>
    </location>
</feature>
<comment type="similarity">
    <text evidence="8">Belongs to the MGMT family.</text>
</comment>
<dbReference type="PANTHER" id="PTHR10815">
    <property type="entry name" value="METHYLATED-DNA--PROTEIN-CYSTEINE METHYLTRANSFERASE"/>
    <property type="match status" value="1"/>
</dbReference>
<dbReference type="InterPro" id="IPR023546">
    <property type="entry name" value="MGMT"/>
</dbReference>
<name>A0ABQ5PX71_9BACT</name>
<evidence type="ECO:0000256" key="3">
    <source>
        <dbReference type="ARBA" id="ARBA00022603"/>
    </source>
</evidence>
<evidence type="ECO:0000313" key="10">
    <source>
        <dbReference type="EMBL" id="GLH66977.1"/>
    </source>
</evidence>
<keyword evidence="2 8" id="KW-0963">Cytoplasm</keyword>
<dbReference type="EC" id="2.1.1.63" evidence="8"/>
<dbReference type="SUPFAM" id="SSF53155">
    <property type="entry name" value="Methylated DNA-protein cysteine methyltransferase domain"/>
    <property type="match status" value="1"/>
</dbReference>
<dbReference type="Proteomes" id="UP001165044">
    <property type="component" value="Unassembled WGS sequence"/>
</dbReference>
<dbReference type="Gene3D" id="3.30.160.70">
    <property type="entry name" value="Methylated DNA-protein cysteine methyltransferase domain"/>
    <property type="match status" value="1"/>
</dbReference>
<evidence type="ECO:0000256" key="6">
    <source>
        <dbReference type="ARBA" id="ARBA00023204"/>
    </source>
</evidence>
<dbReference type="InterPro" id="IPR036631">
    <property type="entry name" value="MGMT_N_sf"/>
</dbReference>
<evidence type="ECO:0000256" key="5">
    <source>
        <dbReference type="ARBA" id="ARBA00022763"/>
    </source>
</evidence>
<reference evidence="10" key="1">
    <citation type="journal article" date="2023" name="Antonie Van Leeuwenhoek">
        <title>Mesoterricola silvestris gen. nov., sp. nov., Mesoterricola sediminis sp. nov., Geothrix oryzae sp. nov., Geothrix edaphica sp. nov., Geothrix rubra sp. nov., and Geothrix limicola sp. nov., six novel members of Acidobacteriota isolated from soils.</title>
        <authorList>
            <person name="Itoh H."/>
            <person name="Sugisawa Y."/>
            <person name="Mise K."/>
            <person name="Xu Z."/>
            <person name="Kuniyasu M."/>
            <person name="Ushijima N."/>
            <person name="Kawano K."/>
            <person name="Kobayashi E."/>
            <person name="Shiratori Y."/>
            <person name="Masuda Y."/>
            <person name="Senoo K."/>
        </authorList>
    </citation>
    <scope>NUCLEOTIDE SEQUENCE</scope>
    <source>
        <strain evidence="10">Red802</strain>
    </source>
</reference>
<dbReference type="InterPro" id="IPR036388">
    <property type="entry name" value="WH-like_DNA-bd_sf"/>
</dbReference>
<dbReference type="HAMAP" id="MF_00772">
    <property type="entry name" value="OGT"/>
    <property type="match status" value="1"/>
</dbReference>
<comment type="function">
    <text evidence="8">Involved in the cellular defense against the biological effects of O6-methylguanine (O6-MeG) and O4-methylthymine (O4-MeT) in DNA. Repairs the methylated nucleobase in DNA by stoichiometrically transferring the methyl group to a cysteine residue in the enzyme. This is a suicide reaction: the enzyme is irreversibly inactivated.</text>
</comment>